<comment type="caution">
    <text evidence="4">The sequence shown here is derived from an EMBL/GenBank/DDBJ whole genome shotgun (WGS) entry which is preliminary data.</text>
</comment>
<evidence type="ECO:0000256" key="2">
    <source>
        <dbReference type="ARBA" id="ARBA00023054"/>
    </source>
</evidence>
<dbReference type="PANTHER" id="PTHR10921">
    <property type="entry name" value="NUCLEAR DISTRIBUTION PROTEIN NUDE HOMOLOG 1"/>
    <property type="match status" value="1"/>
</dbReference>
<dbReference type="OrthoDB" id="5877028at2759"/>
<dbReference type="GO" id="GO:0000132">
    <property type="term" value="P:establishment of mitotic spindle orientation"/>
    <property type="evidence" value="ECO:0007669"/>
    <property type="project" value="TreeGrafter"/>
</dbReference>
<dbReference type="AlphaFoldDB" id="A0A443S208"/>
<dbReference type="GO" id="GO:0047496">
    <property type="term" value="P:vesicle transport along microtubule"/>
    <property type="evidence" value="ECO:0007669"/>
    <property type="project" value="TreeGrafter"/>
</dbReference>
<dbReference type="GO" id="GO:0051642">
    <property type="term" value="P:centrosome localization"/>
    <property type="evidence" value="ECO:0007669"/>
    <property type="project" value="TreeGrafter"/>
</dbReference>
<feature type="coiled-coil region" evidence="3">
    <location>
        <begin position="44"/>
        <end position="152"/>
    </location>
</feature>
<name>A0A443S208_9ACAR</name>
<gene>
    <name evidence="4" type="ORF">B4U80_08865</name>
</gene>
<dbReference type="GO" id="GO:0007059">
    <property type="term" value="P:chromosome segregation"/>
    <property type="evidence" value="ECO:0007669"/>
    <property type="project" value="TreeGrafter"/>
</dbReference>
<dbReference type="GO" id="GO:0005813">
    <property type="term" value="C:centrosome"/>
    <property type="evidence" value="ECO:0007669"/>
    <property type="project" value="TreeGrafter"/>
</dbReference>
<dbReference type="GO" id="GO:0005871">
    <property type="term" value="C:kinesin complex"/>
    <property type="evidence" value="ECO:0007669"/>
    <property type="project" value="TreeGrafter"/>
</dbReference>
<accession>A0A443S208</accession>
<dbReference type="PANTHER" id="PTHR10921:SF1">
    <property type="entry name" value="NUCLEAR DISTRIBUTION PROTEIN NUDE HOMOLOG"/>
    <property type="match status" value="1"/>
</dbReference>
<keyword evidence="2 3" id="KW-0175">Coiled coil</keyword>
<evidence type="ECO:0000313" key="4">
    <source>
        <dbReference type="EMBL" id="RWS21513.1"/>
    </source>
</evidence>
<dbReference type="GO" id="GO:0007100">
    <property type="term" value="P:mitotic centrosome separation"/>
    <property type="evidence" value="ECO:0007669"/>
    <property type="project" value="TreeGrafter"/>
</dbReference>
<sequence>MTELDEKCEQYFDSNIVDAVEALRTLNVDSSIIDNIRDAIVKRVEECHIELEEFQESSRELEHELETQLTFCEKRNKELEANNNRLQIENESLRNKLMKVSLDSQEQIVELQNELGEAQASNERLTRCIRELEQSNDDLERAKRALVASLEDFE</sequence>
<dbReference type="GO" id="GO:0000776">
    <property type="term" value="C:kinetochore"/>
    <property type="evidence" value="ECO:0007669"/>
    <property type="project" value="TreeGrafter"/>
</dbReference>
<evidence type="ECO:0000256" key="3">
    <source>
        <dbReference type="SAM" id="Coils"/>
    </source>
</evidence>
<comment type="similarity">
    <text evidence="1">Belongs to the nudE family.</text>
</comment>
<organism evidence="4 5">
    <name type="scientific">Leptotrombidium deliense</name>
    <dbReference type="NCBI Taxonomy" id="299467"/>
    <lineage>
        <taxon>Eukaryota</taxon>
        <taxon>Metazoa</taxon>
        <taxon>Ecdysozoa</taxon>
        <taxon>Arthropoda</taxon>
        <taxon>Chelicerata</taxon>
        <taxon>Arachnida</taxon>
        <taxon>Acari</taxon>
        <taxon>Acariformes</taxon>
        <taxon>Trombidiformes</taxon>
        <taxon>Prostigmata</taxon>
        <taxon>Anystina</taxon>
        <taxon>Parasitengona</taxon>
        <taxon>Trombiculoidea</taxon>
        <taxon>Trombiculidae</taxon>
        <taxon>Leptotrombidium</taxon>
    </lineage>
</organism>
<dbReference type="STRING" id="299467.A0A443S208"/>
<dbReference type="GO" id="GO:0016477">
    <property type="term" value="P:cell migration"/>
    <property type="evidence" value="ECO:0007669"/>
    <property type="project" value="TreeGrafter"/>
</dbReference>
<protein>
    <submittedName>
        <fullName evidence="4">Nuclear distribution protein nudE-like protein</fullName>
    </submittedName>
</protein>
<dbReference type="InterPro" id="IPR033494">
    <property type="entry name" value="NUDE"/>
</dbReference>
<reference evidence="4 5" key="1">
    <citation type="journal article" date="2018" name="Gigascience">
        <title>Genomes of trombidid mites reveal novel predicted allergens and laterally-transferred genes associated with secondary metabolism.</title>
        <authorList>
            <person name="Dong X."/>
            <person name="Chaisiri K."/>
            <person name="Xia D."/>
            <person name="Armstrong S.D."/>
            <person name="Fang Y."/>
            <person name="Donnelly M.J."/>
            <person name="Kadowaki T."/>
            <person name="McGarry J.W."/>
            <person name="Darby A.C."/>
            <person name="Makepeace B.L."/>
        </authorList>
    </citation>
    <scope>NUCLEOTIDE SEQUENCE [LARGE SCALE GENOMIC DNA]</scope>
    <source>
        <strain evidence="4">UoL-UT</strain>
    </source>
</reference>
<dbReference type="Gene3D" id="6.10.250.1080">
    <property type="match status" value="1"/>
</dbReference>
<dbReference type="GO" id="GO:0007020">
    <property type="term" value="P:microtubule nucleation"/>
    <property type="evidence" value="ECO:0007669"/>
    <property type="project" value="TreeGrafter"/>
</dbReference>
<evidence type="ECO:0000256" key="1">
    <source>
        <dbReference type="ARBA" id="ARBA00007429"/>
    </source>
</evidence>
<proteinExistence type="inferred from homology"/>
<dbReference type="Proteomes" id="UP000288716">
    <property type="component" value="Unassembled WGS sequence"/>
</dbReference>
<dbReference type="VEuPathDB" id="VectorBase:LDEU010527"/>
<feature type="non-terminal residue" evidence="4">
    <location>
        <position position="154"/>
    </location>
</feature>
<evidence type="ECO:0000313" key="5">
    <source>
        <dbReference type="Proteomes" id="UP000288716"/>
    </source>
</evidence>
<keyword evidence="5" id="KW-1185">Reference proteome</keyword>
<dbReference type="GO" id="GO:0008017">
    <property type="term" value="F:microtubule binding"/>
    <property type="evidence" value="ECO:0007669"/>
    <property type="project" value="InterPro"/>
</dbReference>
<dbReference type="EMBL" id="NCKV01011893">
    <property type="protein sequence ID" value="RWS21513.1"/>
    <property type="molecule type" value="Genomic_DNA"/>
</dbReference>